<keyword evidence="3" id="KW-1185">Reference proteome</keyword>
<name>A0ABY3MX16_9GAMM</name>
<keyword evidence="1" id="KW-1133">Transmembrane helix</keyword>
<accession>A0ABY3MX16</accession>
<dbReference type="InterPro" id="IPR004891">
    <property type="entry name" value="Mercury-R_MerC"/>
</dbReference>
<feature type="transmembrane region" description="Helical" evidence="1">
    <location>
        <begin position="45"/>
        <end position="65"/>
    </location>
</feature>
<dbReference type="Proteomes" id="UP000815846">
    <property type="component" value="Unassembled WGS sequence"/>
</dbReference>
<evidence type="ECO:0000313" key="2">
    <source>
        <dbReference type="EMBL" id="TYK65750.1"/>
    </source>
</evidence>
<dbReference type="EMBL" id="PJAI02000008">
    <property type="protein sequence ID" value="TYK65750.1"/>
    <property type="molecule type" value="Genomic_DNA"/>
</dbReference>
<feature type="transmembrane region" description="Helical" evidence="1">
    <location>
        <begin position="72"/>
        <end position="91"/>
    </location>
</feature>
<organism evidence="2 3">
    <name type="scientific">Colwellia echini</name>
    <dbReference type="NCBI Taxonomy" id="1982103"/>
    <lineage>
        <taxon>Bacteria</taxon>
        <taxon>Pseudomonadati</taxon>
        <taxon>Pseudomonadota</taxon>
        <taxon>Gammaproteobacteria</taxon>
        <taxon>Alteromonadales</taxon>
        <taxon>Colwelliaceae</taxon>
        <taxon>Colwellia</taxon>
    </lineage>
</organism>
<feature type="transmembrane region" description="Helical" evidence="1">
    <location>
        <begin position="12"/>
        <end position="33"/>
    </location>
</feature>
<protein>
    <submittedName>
        <fullName evidence="2">MerC domain-containing protein</fullName>
    </submittedName>
</protein>
<comment type="caution">
    <text evidence="2">The sequence shown here is derived from an EMBL/GenBank/DDBJ whole genome shotgun (WGS) entry which is preliminary data.</text>
</comment>
<proteinExistence type="predicted"/>
<dbReference type="RefSeq" id="WP_101344860.1">
    <property type="nucleotide sequence ID" value="NZ_PJAI02000008.1"/>
</dbReference>
<keyword evidence="1" id="KW-0812">Transmembrane</keyword>
<sequence length="131" mass="14545">MKSTQVVTDKIAIGISMLCAIHCLLLPLILVLLPSLGALQLQNEAFHLWMLIAVIPISTYALTLGCKKHKNYYLLAWGVLGLVLMILAVLFGHEIAGESGEKLLTLFGAMFVSIAHWQNFKRCQQDVKCKH</sequence>
<gene>
    <name evidence="2" type="ORF">CWS31_008860</name>
</gene>
<feature type="transmembrane region" description="Helical" evidence="1">
    <location>
        <begin position="103"/>
        <end position="120"/>
    </location>
</feature>
<evidence type="ECO:0000313" key="3">
    <source>
        <dbReference type="Proteomes" id="UP000815846"/>
    </source>
</evidence>
<dbReference type="Pfam" id="PF03203">
    <property type="entry name" value="MerC"/>
    <property type="match status" value="1"/>
</dbReference>
<evidence type="ECO:0000256" key="1">
    <source>
        <dbReference type="SAM" id="Phobius"/>
    </source>
</evidence>
<reference evidence="2 3" key="1">
    <citation type="submission" date="2019-08" db="EMBL/GenBank/DDBJ databases">
        <title>Microbe sample from Colwellia echini.</title>
        <authorList>
            <person name="Christiansen L."/>
            <person name="Pathiraja D."/>
            <person name="Schultz-Johansen M."/>
            <person name="Choi I.-G."/>
            <person name="Stougaard P."/>
        </authorList>
    </citation>
    <scope>NUCLEOTIDE SEQUENCE [LARGE SCALE GENOMIC DNA]</scope>
    <source>
        <strain evidence="2 3">A3</strain>
    </source>
</reference>
<keyword evidence="1" id="KW-0472">Membrane</keyword>